<keyword evidence="2" id="KW-1185">Reference proteome</keyword>
<reference evidence="1 2" key="1">
    <citation type="submission" date="2020-01" db="EMBL/GenBank/DDBJ databases">
        <authorList>
            <person name="Kim M.K."/>
        </authorList>
    </citation>
    <scope>NUCLEOTIDE SEQUENCE [LARGE SCALE GENOMIC DNA]</scope>
    <source>
        <strain evidence="1 2">172606-1</strain>
    </source>
</reference>
<dbReference type="RefSeq" id="WP_162445722.1">
    <property type="nucleotide sequence ID" value="NZ_CP048222.1"/>
</dbReference>
<dbReference type="AlphaFoldDB" id="A0A6C0GNW5"/>
<evidence type="ECO:0000313" key="2">
    <source>
        <dbReference type="Proteomes" id="UP000480178"/>
    </source>
</evidence>
<sequence length="136" mass="16542">MSSIQGIIIFRYTKNAEELNQLWNKWLFLGSDEKYHKLKRETNKASKTNLYILPFDYGYFETNEVIPISEIEKEKLEDIAFIITPKNEFLYYYDYEAADMSDYYKYLIYLKPSFNEIIEQTIEKYKDYFVSYARCQ</sequence>
<dbReference type="KEGG" id="rhoz:GXP67_25365"/>
<accession>A0A6C0GNW5</accession>
<protein>
    <submittedName>
        <fullName evidence="1">Uncharacterized protein</fullName>
    </submittedName>
</protein>
<dbReference type="Proteomes" id="UP000480178">
    <property type="component" value="Chromosome"/>
</dbReference>
<organism evidence="1 2">
    <name type="scientific">Rhodocytophaga rosea</name>
    <dbReference type="NCBI Taxonomy" id="2704465"/>
    <lineage>
        <taxon>Bacteria</taxon>
        <taxon>Pseudomonadati</taxon>
        <taxon>Bacteroidota</taxon>
        <taxon>Cytophagia</taxon>
        <taxon>Cytophagales</taxon>
        <taxon>Rhodocytophagaceae</taxon>
        <taxon>Rhodocytophaga</taxon>
    </lineage>
</organism>
<gene>
    <name evidence="1" type="ORF">GXP67_25365</name>
</gene>
<proteinExistence type="predicted"/>
<name>A0A6C0GNW5_9BACT</name>
<dbReference type="EMBL" id="CP048222">
    <property type="protein sequence ID" value="QHT69738.1"/>
    <property type="molecule type" value="Genomic_DNA"/>
</dbReference>
<evidence type="ECO:0000313" key="1">
    <source>
        <dbReference type="EMBL" id="QHT69738.1"/>
    </source>
</evidence>